<evidence type="ECO:0000313" key="2">
    <source>
        <dbReference type="EMBL" id="TVT58016.1"/>
    </source>
</evidence>
<proteinExistence type="predicted"/>
<evidence type="ECO:0000313" key="3">
    <source>
        <dbReference type="Proteomes" id="UP000317355"/>
    </source>
</evidence>
<dbReference type="AlphaFoldDB" id="A0A558DAL5"/>
<keyword evidence="1" id="KW-0812">Transmembrane</keyword>
<feature type="transmembrane region" description="Helical" evidence="1">
    <location>
        <begin position="90"/>
        <end position="111"/>
    </location>
</feature>
<feature type="transmembrane region" description="Helical" evidence="1">
    <location>
        <begin position="36"/>
        <end position="53"/>
    </location>
</feature>
<accession>A0A558DAL5</accession>
<sequence>MAKQLHAFILLGLASGLICGFGGPLLPDIKWVENAYPGVVLGLFLFFAGRYVANRNAPKMLSALLVIVSASIIGWRLAVKVGVDSGFDDLYLFAVCGAVGAGCVALGLLYAWRIRSGVLLFVLVTAFAGALGGFVFHMVELVTGISSVKSDNVWTIVLFTVWQTLLFVGISIALRFRISRA</sequence>
<reference evidence="2 3" key="1">
    <citation type="submission" date="2019-07" db="EMBL/GenBank/DDBJ databases">
        <title>The pathways for chlorine oxyanion respiration interact through the shared metabolite chlorate.</title>
        <authorList>
            <person name="Barnum T.P."/>
            <person name="Cheng Y."/>
            <person name="Hill K.A."/>
            <person name="Lucas L.N."/>
            <person name="Carlson H.K."/>
            <person name="Coates J.D."/>
        </authorList>
    </citation>
    <scope>NUCLEOTIDE SEQUENCE [LARGE SCALE GENOMIC DNA]</scope>
    <source>
        <strain evidence="2">BK-3</strain>
    </source>
</reference>
<feature type="transmembrane region" description="Helical" evidence="1">
    <location>
        <begin position="60"/>
        <end position="78"/>
    </location>
</feature>
<evidence type="ECO:0000256" key="1">
    <source>
        <dbReference type="SAM" id="Phobius"/>
    </source>
</evidence>
<comment type="caution">
    <text evidence="2">The sequence shown here is derived from an EMBL/GenBank/DDBJ whole genome shotgun (WGS) entry which is preliminary data.</text>
</comment>
<dbReference type="EMBL" id="VMRY01000010">
    <property type="protein sequence ID" value="TVT58016.1"/>
    <property type="molecule type" value="Genomic_DNA"/>
</dbReference>
<name>A0A558DAL5_9GAMM</name>
<keyword evidence="1" id="KW-0472">Membrane</keyword>
<protein>
    <submittedName>
        <fullName evidence="2">Uncharacterized protein</fullName>
    </submittedName>
</protein>
<feature type="transmembrane region" description="Helical" evidence="1">
    <location>
        <begin position="156"/>
        <end position="176"/>
    </location>
</feature>
<keyword evidence="1" id="KW-1133">Transmembrane helix</keyword>
<gene>
    <name evidence="2" type="ORF">FHK82_04685</name>
</gene>
<feature type="transmembrane region" description="Helical" evidence="1">
    <location>
        <begin position="118"/>
        <end position="136"/>
    </location>
</feature>
<dbReference type="Proteomes" id="UP000317355">
    <property type="component" value="Unassembled WGS sequence"/>
</dbReference>
<organism evidence="2 3">
    <name type="scientific">Sedimenticola thiotaurini</name>
    <dbReference type="NCBI Taxonomy" id="1543721"/>
    <lineage>
        <taxon>Bacteria</taxon>
        <taxon>Pseudomonadati</taxon>
        <taxon>Pseudomonadota</taxon>
        <taxon>Gammaproteobacteria</taxon>
        <taxon>Chromatiales</taxon>
        <taxon>Sedimenticolaceae</taxon>
        <taxon>Sedimenticola</taxon>
    </lineage>
</organism>